<sequence length="89" mass="8441">MSLELATEASSVVLQSGAAGGAALGPAAASAIAVGLAALAAGYSQRGIGAAAVGALAEDESLFGKGLILTVLPETLIILALIVVVLIGL</sequence>
<evidence type="ECO:0000259" key="6">
    <source>
        <dbReference type="Pfam" id="PF00137"/>
    </source>
</evidence>
<gene>
    <name evidence="7" type="ORF">DP106_10010</name>
</gene>
<protein>
    <submittedName>
        <fullName evidence="7">F0F1 ATP synthase subunit C</fullName>
    </submittedName>
</protein>
<dbReference type="GO" id="GO:0033177">
    <property type="term" value="C:proton-transporting two-sector ATPase complex, proton-transporting domain"/>
    <property type="evidence" value="ECO:0007669"/>
    <property type="project" value="InterPro"/>
</dbReference>
<evidence type="ECO:0000256" key="5">
    <source>
        <dbReference type="SAM" id="Phobius"/>
    </source>
</evidence>
<reference evidence="7 8" key="1">
    <citation type="submission" date="2018-06" db="EMBL/GenBank/DDBJ databases">
        <title>Halonotius sp. F13-13 a new haloarchaeeon isolated from a solar saltern from Isla Cristina, Huelva, Spain.</title>
        <authorList>
            <person name="Duran-Viseras A."/>
            <person name="Sanchez-Porro C."/>
            <person name="Ventosa A."/>
        </authorList>
    </citation>
    <scope>NUCLEOTIDE SEQUENCE [LARGE SCALE GENOMIC DNA]</scope>
    <source>
        <strain evidence="7 8">CECT 7525</strain>
    </source>
</reference>
<keyword evidence="8" id="KW-1185">Reference proteome</keyword>
<name>A0A3A6QCZ9_9EURY</name>
<dbReference type="Pfam" id="PF00137">
    <property type="entry name" value="ATP-synt_C"/>
    <property type="match status" value="1"/>
</dbReference>
<evidence type="ECO:0000313" key="7">
    <source>
        <dbReference type="EMBL" id="RJX49054.1"/>
    </source>
</evidence>
<dbReference type="InterPro" id="IPR035921">
    <property type="entry name" value="F/V-ATP_Csub_sf"/>
</dbReference>
<organism evidence="7 8">
    <name type="scientific">Halonotius pteroides</name>
    <dbReference type="NCBI Taxonomy" id="268735"/>
    <lineage>
        <taxon>Archaea</taxon>
        <taxon>Methanobacteriati</taxon>
        <taxon>Methanobacteriota</taxon>
        <taxon>Stenosarchaea group</taxon>
        <taxon>Halobacteria</taxon>
        <taxon>Halobacteriales</taxon>
        <taxon>Haloferacaceae</taxon>
        <taxon>Halonotius</taxon>
    </lineage>
</organism>
<accession>A0A3A6QCZ9</accession>
<dbReference type="RefSeq" id="WP_120085057.1">
    <property type="nucleotide sequence ID" value="NZ_QMDW01000013.1"/>
</dbReference>
<evidence type="ECO:0000313" key="8">
    <source>
        <dbReference type="Proteomes" id="UP000281564"/>
    </source>
</evidence>
<dbReference type="OrthoDB" id="50539at2157"/>
<dbReference type="SUPFAM" id="SSF81333">
    <property type="entry name" value="F1F0 ATP synthase subunit C"/>
    <property type="match status" value="1"/>
</dbReference>
<evidence type="ECO:0000256" key="3">
    <source>
        <dbReference type="ARBA" id="ARBA00022989"/>
    </source>
</evidence>
<feature type="transmembrane region" description="Helical" evidence="5">
    <location>
        <begin position="20"/>
        <end position="41"/>
    </location>
</feature>
<comment type="subcellular location">
    <subcellularLocation>
        <location evidence="1">Membrane</location>
        <topology evidence="1">Multi-pass membrane protein</topology>
    </subcellularLocation>
</comment>
<evidence type="ECO:0000256" key="4">
    <source>
        <dbReference type="ARBA" id="ARBA00023136"/>
    </source>
</evidence>
<dbReference type="Gene3D" id="1.20.120.610">
    <property type="entry name" value="lithium bound rotor ring of v- atpase"/>
    <property type="match status" value="1"/>
</dbReference>
<dbReference type="GO" id="GO:0015078">
    <property type="term" value="F:proton transmembrane transporter activity"/>
    <property type="evidence" value="ECO:0007669"/>
    <property type="project" value="InterPro"/>
</dbReference>
<feature type="domain" description="V-ATPase proteolipid subunit C-like" evidence="6">
    <location>
        <begin position="29"/>
        <end position="87"/>
    </location>
</feature>
<dbReference type="AlphaFoldDB" id="A0A3A6QCZ9"/>
<feature type="transmembrane region" description="Helical" evidence="5">
    <location>
        <begin position="62"/>
        <end position="87"/>
    </location>
</feature>
<keyword evidence="3 5" id="KW-1133">Transmembrane helix</keyword>
<comment type="caution">
    <text evidence="7">The sequence shown here is derived from an EMBL/GenBank/DDBJ whole genome shotgun (WGS) entry which is preliminary data.</text>
</comment>
<keyword evidence="4 5" id="KW-0472">Membrane</keyword>
<dbReference type="EMBL" id="QMDW01000013">
    <property type="protein sequence ID" value="RJX49054.1"/>
    <property type="molecule type" value="Genomic_DNA"/>
</dbReference>
<keyword evidence="2 5" id="KW-0812">Transmembrane</keyword>
<proteinExistence type="predicted"/>
<dbReference type="Proteomes" id="UP000281564">
    <property type="component" value="Unassembled WGS sequence"/>
</dbReference>
<evidence type="ECO:0000256" key="2">
    <source>
        <dbReference type="ARBA" id="ARBA00022692"/>
    </source>
</evidence>
<evidence type="ECO:0000256" key="1">
    <source>
        <dbReference type="ARBA" id="ARBA00004141"/>
    </source>
</evidence>
<dbReference type="InterPro" id="IPR002379">
    <property type="entry name" value="ATPase_proteolipid_c-like_dom"/>
</dbReference>